<comment type="caution">
    <text evidence="1">The sequence shown here is derived from an EMBL/GenBank/DDBJ whole genome shotgun (WGS) entry which is preliminary data.</text>
</comment>
<reference evidence="1" key="1">
    <citation type="submission" date="2021-01" db="EMBL/GenBank/DDBJ databases">
        <authorList>
            <consortium name="Genoscope - CEA"/>
            <person name="William W."/>
        </authorList>
    </citation>
    <scope>NUCLEOTIDE SEQUENCE</scope>
</reference>
<name>A0A8S1V225_PAROT</name>
<dbReference type="AlphaFoldDB" id="A0A8S1V225"/>
<dbReference type="Proteomes" id="UP000683925">
    <property type="component" value="Unassembled WGS sequence"/>
</dbReference>
<proteinExistence type="predicted"/>
<organism evidence="1 2">
    <name type="scientific">Paramecium octaurelia</name>
    <dbReference type="NCBI Taxonomy" id="43137"/>
    <lineage>
        <taxon>Eukaryota</taxon>
        <taxon>Sar</taxon>
        <taxon>Alveolata</taxon>
        <taxon>Ciliophora</taxon>
        <taxon>Intramacronucleata</taxon>
        <taxon>Oligohymenophorea</taxon>
        <taxon>Peniculida</taxon>
        <taxon>Parameciidae</taxon>
        <taxon>Paramecium</taxon>
    </lineage>
</organism>
<protein>
    <submittedName>
        <fullName evidence="1">Uncharacterized protein</fullName>
    </submittedName>
</protein>
<gene>
    <name evidence="1" type="ORF">POCTA_138.1.T0550249</name>
</gene>
<evidence type="ECO:0000313" key="1">
    <source>
        <dbReference type="EMBL" id="CAD8170577.1"/>
    </source>
</evidence>
<dbReference type="EMBL" id="CAJJDP010000055">
    <property type="protein sequence ID" value="CAD8170577.1"/>
    <property type="molecule type" value="Genomic_DNA"/>
</dbReference>
<sequence>MMEFIIRCHYIKMCYHKNFHQILNQNQVLALFGQCYEEFIKKLIISDRCRLKTNVQKNQEQVGKIKQFNRQLQQEYQNERIPIKPLQLHVAFECFQKKKMLTGLVLSSPKVQLERQDNQNGRVFRFIQFDQSFSLRRVKIQLTKNLALHQTRVLLKMRKQL</sequence>
<evidence type="ECO:0000313" key="2">
    <source>
        <dbReference type="Proteomes" id="UP000683925"/>
    </source>
</evidence>
<accession>A0A8S1V225</accession>
<keyword evidence="2" id="KW-1185">Reference proteome</keyword>